<dbReference type="Proteomes" id="UP001285441">
    <property type="component" value="Unassembled WGS sequence"/>
</dbReference>
<dbReference type="InterPro" id="IPR003958">
    <property type="entry name" value="CBFA_NFYB_domain"/>
</dbReference>
<feature type="compositionally biased region" description="Polar residues" evidence="6">
    <location>
        <begin position="67"/>
        <end position="78"/>
    </location>
</feature>
<dbReference type="AlphaFoldDB" id="A0AAE0U8K1"/>
<sequence>MQASRKSDARRSDVSAAHFVLAEEDRGATPGQATDSPAGAEVETTATEQPDAATTTTTTEPEPERSVSFSSPSATRGTSLERKDTEKEKERERERDAITIEDLTLPKSIITRLAKGVLLPNTQIQANAILALNKSAAVFISHLANAANESTLSSNKKTIMPADVFKALDDIEFGFMRPKLEAEFAKFNEVQTSKRSSYRKKVADAKKAATQPGSGAIDSSMLGMDSPADDTDRNATAAGGDEEEDHQVNGGPRQSKKARLDTSIDSSRMEVDEEQDASDADSLADEHEDDEEEDDDDDDEQDDEVEEEEDENDEDGPEAADDEAEDRKAPDEDEALDNEDSE</sequence>
<proteinExistence type="predicted"/>
<dbReference type="Gene3D" id="1.10.20.10">
    <property type="entry name" value="Histone, subunit A"/>
    <property type="match status" value="1"/>
</dbReference>
<feature type="compositionally biased region" description="Basic and acidic residues" evidence="6">
    <location>
        <begin position="79"/>
        <end position="95"/>
    </location>
</feature>
<dbReference type="InterPro" id="IPR009072">
    <property type="entry name" value="Histone-fold"/>
</dbReference>
<reference evidence="8" key="2">
    <citation type="submission" date="2023-06" db="EMBL/GenBank/DDBJ databases">
        <authorList>
            <consortium name="Lawrence Berkeley National Laboratory"/>
            <person name="Haridas S."/>
            <person name="Hensen N."/>
            <person name="Bonometti L."/>
            <person name="Westerberg I."/>
            <person name="Brannstrom I.O."/>
            <person name="Guillou S."/>
            <person name="Cros-Aarteil S."/>
            <person name="Calhoun S."/>
            <person name="Kuo A."/>
            <person name="Mondo S."/>
            <person name="Pangilinan J."/>
            <person name="Riley R."/>
            <person name="LaButti K."/>
            <person name="Andreopoulos B."/>
            <person name="Lipzen A."/>
            <person name="Chen C."/>
            <person name="Yanf M."/>
            <person name="Daum C."/>
            <person name="Ng V."/>
            <person name="Clum A."/>
            <person name="Steindorff A."/>
            <person name="Ohm R."/>
            <person name="Martin F."/>
            <person name="Silar P."/>
            <person name="Natvig D."/>
            <person name="Lalanne C."/>
            <person name="Gautier V."/>
            <person name="Ament-velasquez S.L."/>
            <person name="Kruys A."/>
            <person name="Hutchinson M.I."/>
            <person name="Powell A.J."/>
            <person name="Barry K."/>
            <person name="Miller A.N."/>
            <person name="Grigoriev I.V."/>
            <person name="Debuchy R."/>
            <person name="Gladieux P."/>
            <person name="Thoren M.H."/>
            <person name="Johannesson H."/>
        </authorList>
    </citation>
    <scope>NUCLEOTIDE SEQUENCE</scope>
    <source>
        <strain evidence="8">CBS 232.78</strain>
    </source>
</reference>
<feature type="compositionally biased region" description="Acidic residues" evidence="6">
    <location>
        <begin position="271"/>
        <end position="324"/>
    </location>
</feature>
<dbReference type="GO" id="GO:0031490">
    <property type="term" value="F:chromatin DNA binding"/>
    <property type="evidence" value="ECO:0007669"/>
    <property type="project" value="TreeGrafter"/>
</dbReference>
<dbReference type="GO" id="GO:0006272">
    <property type="term" value="P:leading strand elongation"/>
    <property type="evidence" value="ECO:0007669"/>
    <property type="project" value="TreeGrafter"/>
</dbReference>
<evidence type="ECO:0000259" key="7">
    <source>
        <dbReference type="Pfam" id="PF00808"/>
    </source>
</evidence>
<keyword evidence="2" id="KW-0235">DNA replication</keyword>
<dbReference type="GO" id="GO:0031507">
    <property type="term" value="P:heterochromatin formation"/>
    <property type="evidence" value="ECO:0007669"/>
    <property type="project" value="TreeGrafter"/>
</dbReference>
<accession>A0AAE0U8K1</accession>
<feature type="compositionally biased region" description="Basic and acidic residues" evidence="6">
    <location>
        <begin position="1"/>
        <end position="13"/>
    </location>
</feature>
<feature type="compositionally biased region" description="Acidic residues" evidence="6">
    <location>
        <begin position="331"/>
        <end position="342"/>
    </location>
</feature>
<evidence type="ECO:0000256" key="6">
    <source>
        <dbReference type="SAM" id="MobiDB-lite"/>
    </source>
</evidence>
<gene>
    <name evidence="8" type="ORF">B0H63DRAFT_461922</name>
</gene>
<name>A0AAE0U8K1_9PEZI</name>
<feature type="compositionally biased region" description="Low complexity" evidence="6">
    <location>
        <begin position="43"/>
        <end position="60"/>
    </location>
</feature>
<evidence type="ECO:0000313" key="9">
    <source>
        <dbReference type="Proteomes" id="UP001285441"/>
    </source>
</evidence>
<keyword evidence="3" id="KW-0539">Nucleus</keyword>
<evidence type="ECO:0000256" key="3">
    <source>
        <dbReference type="ARBA" id="ARBA00023242"/>
    </source>
</evidence>
<evidence type="ECO:0000256" key="2">
    <source>
        <dbReference type="ARBA" id="ARBA00022705"/>
    </source>
</evidence>
<dbReference type="PANTHER" id="PTHR46172">
    <property type="entry name" value="DNA POLYMERASE EPSILON SUBUNIT 3"/>
    <property type="match status" value="1"/>
</dbReference>
<evidence type="ECO:0000256" key="1">
    <source>
        <dbReference type="ARBA" id="ARBA00004123"/>
    </source>
</evidence>
<dbReference type="EMBL" id="JAULSW010000001">
    <property type="protein sequence ID" value="KAK3394777.1"/>
    <property type="molecule type" value="Genomic_DNA"/>
</dbReference>
<dbReference type="PANTHER" id="PTHR46172:SF1">
    <property type="entry name" value="DNA POLYMERASE EPSILON SUBUNIT 3"/>
    <property type="match status" value="1"/>
</dbReference>
<dbReference type="CDD" id="cd22928">
    <property type="entry name" value="HFD_POLE3_DPB4"/>
    <property type="match status" value="1"/>
</dbReference>
<feature type="domain" description="Transcription factor CBF/NF-Y/archaeal histone" evidence="7">
    <location>
        <begin position="104"/>
        <end position="168"/>
    </location>
</feature>
<protein>
    <recommendedName>
        <fullName evidence="4">DNA polymerase epsilon subunit D</fullName>
    </recommendedName>
    <alternativeName>
        <fullName evidence="5">DNA polymerase II subunit D</fullName>
    </alternativeName>
</protein>
<evidence type="ECO:0000256" key="4">
    <source>
        <dbReference type="ARBA" id="ARBA00039775"/>
    </source>
</evidence>
<dbReference type="InterPro" id="IPR051377">
    <property type="entry name" value="DNA_Pol-Epsilon_Subunit"/>
</dbReference>
<feature type="compositionally biased region" description="Basic and acidic residues" evidence="6">
    <location>
        <begin position="258"/>
        <end position="270"/>
    </location>
</feature>
<reference evidence="8" key="1">
    <citation type="journal article" date="2023" name="Mol. Phylogenet. Evol.">
        <title>Genome-scale phylogeny and comparative genomics of the fungal order Sordariales.</title>
        <authorList>
            <person name="Hensen N."/>
            <person name="Bonometti L."/>
            <person name="Westerberg I."/>
            <person name="Brannstrom I.O."/>
            <person name="Guillou S."/>
            <person name="Cros-Aarteil S."/>
            <person name="Calhoun S."/>
            <person name="Haridas S."/>
            <person name="Kuo A."/>
            <person name="Mondo S."/>
            <person name="Pangilinan J."/>
            <person name="Riley R."/>
            <person name="LaButti K."/>
            <person name="Andreopoulos B."/>
            <person name="Lipzen A."/>
            <person name="Chen C."/>
            <person name="Yan M."/>
            <person name="Daum C."/>
            <person name="Ng V."/>
            <person name="Clum A."/>
            <person name="Steindorff A."/>
            <person name="Ohm R.A."/>
            <person name="Martin F."/>
            <person name="Silar P."/>
            <person name="Natvig D.O."/>
            <person name="Lalanne C."/>
            <person name="Gautier V."/>
            <person name="Ament-Velasquez S.L."/>
            <person name="Kruys A."/>
            <person name="Hutchinson M.I."/>
            <person name="Powell A.J."/>
            <person name="Barry K."/>
            <person name="Miller A.N."/>
            <person name="Grigoriev I.V."/>
            <person name="Debuchy R."/>
            <person name="Gladieux P."/>
            <person name="Hiltunen Thoren M."/>
            <person name="Johannesson H."/>
        </authorList>
    </citation>
    <scope>NUCLEOTIDE SEQUENCE</scope>
    <source>
        <strain evidence="8">CBS 232.78</strain>
    </source>
</reference>
<dbReference type="GO" id="GO:0008623">
    <property type="term" value="C:CHRAC"/>
    <property type="evidence" value="ECO:0007669"/>
    <property type="project" value="TreeGrafter"/>
</dbReference>
<dbReference type="Pfam" id="PF00808">
    <property type="entry name" value="CBFD_NFYB_HMF"/>
    <property type="match status" value="1"/>
</dbReference>
<dbReference type="SUPFAM" id="SSF47113">
    <property type="entry name" value="Histone-fold"/>
    <property type="match status" value="1"/>
</dbReference>
<comment type="subcellular location">
    <subcellularLocation>
        <location evidence="1">Nucleus</location>
    </subcellularLocation>
</comment>
<dbReference type="GO" id="GO:0008622">
    <property type="term" value="C:epsilon DNA polymerase complex"/>
    <property type="evidence" value="ECO:0007669"/>
    <property type="project" value="TreeGrafter"/>
</dbReference>
<evidence type="ECO:0000313" key="8">
    <source>
        <dbReference type="EMBL" id="KAK3394777.1"/>
    </source>
</evidence>
<evidence type="ECO:0000256" key="5">
    <source>
        <dbReference type="ARBA" id="ARBA00042096"/>
    </source>
</evidence>
<comment type="caution">
    <text evidence="8">The sequence shown here is derived from an EMBL/GenBank/DDBJ whole genome shotgun (WGS) entry which is preliminary data.</text>
</comment>
<feature type="region of interest" description="Disordered" evidence="6">
    <location>
        <begin position="1"/>
        <end position="95"/>
    </location>
</feature>
<keyword evidence="9" id="KW-1185">Reference proteome</keyword>
<organism evidence="8 9">
    <name type="scientific">Podospora didyma</name>
    <dbReference type="NCBI Taxonomy" id="330526"/>
    <lineage>
        <taxon>Eukaryota</taxon>
        <taxon>Fungi</taxon>
        <taxon>Dikarya</taxon>
        <taxon>Ascomycota</taxon>
        <taxon>Pezizomycotina</taxon>
        <taxon>Sordariomycetes</taxon>
        <taxon>Sordariomycetidae</taxon>
        <taxon>Sordariales</taxon>
        <taxon>Podosporaceae</taxon>
        <taxon>Podospora</taxon>
    </lineage>
</organism>
<dbReference type="GO" id="GO:0046982">
    <property type="term" value="F:protein heterodimerization activity"/>
    <property type="evidence" value="ECO:0007669"/>
    <property type="project" value="InterPro"/>
</dbReference>
<feature type="region of interest" description="Disordered" evidence="6">
    <location>
        <begin position="195"/>
        <end position="342"/>
    </location>
</feature>
<dbReference type="GO" id="GO:0006974">
    <property type="term" value="P:DNA damage response"/>
    <property type="evidence" value="ECO:0007669"/>
    <property type="project" value="TreeGrafter"/>
</dbReference>